<evidence type="ECO:0000313" key="9">
    <source>
        <dbReference type="EMBL" id="KAF8563096.1"/>
    </source>
</evidence>
<dbReference type="Gene3D" id="1.10.260.40">
    <property type="entry name" value="lambda repressor-like DNA-binding domains"/>
    <property type="match status" value="1"/>
</dbReference>
<dbReference type="Pfam" id="PF00046">
    <property type="entry name" value="Homeodomain"/>
    <property type="match status" value="1"/>
</dbReference>
<dbReference type="PANTHER" id="PTHR11636">
    <property type="entry name" value="POU DOMAIN"/>
    <property type="match status" value="1"/>
</dbReference>
<evidence type="ECO:0000256" key="3">
    <source>
        <dbReference type="ARBA" id="ARBA00023155"/>
    </source>
</evidence>
<keyword evidence="4 5" id="KW-0539">Nucleus</keyword>
<dbReference type="InterPro" id="IPR000327">
    <property type="entry name" value="POU_dom"/>
</dbReference>
<evidence type="ECO:0000259" key="7">
    <source>
        <dbReference type="PROSITE" id="PS50071"/>
    </source>
</evidence>
<evidence type="ECO:0000256" key="2">
    <source>
        <dbReference type="ARBA" id="ARBA00023125"/>
    </source>
</evidence>
<keyword evidence="10" id="KW-1185">Reference proteome</keyword>
<dbReference type="SUPFAM" id="SSF47413">
    <property type="entry name" value="lambda repressor-like DNA-binding domains"/>
    <property type="match status" value="1"/>
</dbReference>
<dbReference type="CDD" id="cd00086">
    <property type="entry name" value="homeodomain"/>
    <property type="match status" value="1"/>
</dbReference>
<evidence type="ECO:0000256" key="6">
    <source>
        <dbReference type="RuleBase" id="RU000682"/>
    </source>
</evidence>
<dbReference type="OrthoDB" id="10066259at2759"/>
<evidence type="ECO:0000256" key="1">
    <source>
        <dbReference type="ARBA" id="ARBA00004123"/>
    </source>
</evidence>
<dbReference type="GO" id="GO:0000981">
    <property type="term" value="F:DNA-binding transcription factor activity, RNA polymerase II-specific"/>
    <property type="evidence" value="ECO:0007669"/>
    <property type="project" value="TreeGrafter"/>
</dbReference>
<dbReference type="Pfam" id="PF00157">
    <property type="entry name" value="Pou"/>
    <property type="match status" value="1"/>
</dbReference>
<dbReference type="InterPro" id="IPR001356">
    <property type="entry name" value="HD"/>
</dbReference>
<accession>A0A8T0D6Q2</accession>
<dbReference type="GO" id="GO:0005634">
    <property type="term" value="C:nucleus"/>
    <property type="evidence" value="ECO:0007669"/>
    <property type="project" value="UniProtKB-SubCell"/>
</dbReference>
<feature type="domain" description="Homeobox" evidence="7">
    <location>
        <begin position="405"/>
        <end position="465"/>
    </location>
</feature>
<dbReference type="InterPro" id="IPR009057">
    <property type="entry name" value="Homeodomain-like_sf"/>
</dbReference>
<dbReference type="SMART" id="SM00389">
    <property type="entry name" value="HOX"/>
    <property type="match status" value="1"/>
</dbReference>
<comment type="subcellular location">
    <subcellularLocation>
        <location evidence="1 5 6">Nucleus</location>
    </subcellularLocation>
</comment>
<feature type="domain" description="POU-specific" evidence="8">
    <location>
        <begin position="234"/>
        <end position="310"/>
    </location>
</feature>
<protein>
    <recommendedName>
        <fullName evidence="11">Homeobox domain-containing protein</fullName>
    </recommendedName>
</protein>
<keyword evidence="2 5" id="KW-0238">DNA-binding</keyword>
<proteinExistence type="predicted"/>
<keyword evidence="3 5" id="KW-0371">Homeobox</keyword>
<comment type="caution">
    <text evidence="9">The sequence shown here is derived from an EMBL/GenBank/DDBJ whole genome shotgun (WGS) entry which is preliminary data.</text>
</comment>
<evidence type="ECO:0000256" key="4">
    <source>
        <dbReference type="ARBA" id="ARBA00023242"/>
    </source>
</evidence>
<evidence type="ECO:0000259" key="8">
    <source>
        <dbReference type="PROSITE" id="PS51179"/>
    </source>
</evidence>
<evidence type="ECO:0000313" key="10">
    <source>
        <dbReference type="Proteomes" id="UP000699462"/>
    </source>
</evidence>
<dbReference type="PRINTS" id="PR00028">
    <property type="entry name" value="POUDOMAIN"/>
</dbReference>
<gene>
    <name evidence="9" type="ORF">P879_08379</name>
</gene>
<dbReference type="Proteomes" id="UP000699462">
    <property type="component" value="Unassembled WGS sequence"/>
</dbReference>
<dbReference type="InterPro" id="IPR010982">
    <property type="entry name" value="Lambda_DNA-bd_dom_sf"/>
</dbReference>
<feature type="DNA-binding region" description="Homeobox" evidence="5">
    <location>
        <begin position="407"/>
        <end position="466"/>
    </location>
</feature>
<name>A0A8T0D6Q2_9TREM</name>
<dbReference type="PROSITE" id="PS51179">
    <property type="entry name" value="POU_3"/>
    <property type="match status" value="1"/>
</dbReference>
<sequence>MALDLSFVGETQVEANAADPPSAYVLLPADYLLLPGSGDILFHVSELGELILTNFSIEHQNGTYVLRKHPQQTDLDANQSDLPTNLSVSRPAVTKDDQAQFDSSHFGYEPVEKSSPKLHSLPYSSEPTACSVTIESREAVANASSHSMVSTSIKTWTPFLSASEQPVDATVRRQSSVLDNEETQGTVDCTQFEVNHGGNNPSILNRLVCHLLEEHGLDVKHKAVSDMLTADLVLSGHNLTALARFARRLSRYRQQVGLSQLQLSNELAEHFNNETMFSQSLLSRFERLEVTVRAAFRLLPYLENWLTHVERNGCATVDLTEAGDHPPAIRALGKRRLTTLIRFKLKYPKSLVNPCSPAKRLEPNGPTPVCESNVCGVQSGGCVSETDDTNVVAHANCRLENPYSRPERKKRTHFSQEALVVLATSFRKNPRPKGLQLTRLAAKTGYDREAIRVWFCNRRQVSAKAQAAEQVER</sequence>
<dbReference type="SMART" id="SM00352">
    <property type="entry name" value="POU"/>
    <property type="match status" value="1"/>
</dbReference>
<dbReference type="Gene3D" id="1.10.10.60">
    <property type="entry name" value="Homeodomain-like"/>
    <property type="match status" value="1"/>
</dbReference>
<dbReference type="EMBL" id="JTDF01014509">
    <property type="protein sequence ID" value="KAF8563096.1"/>
    <property type="molecule type" value="Genomic_DNA"/>
</dbReference>
<dbReference type="PROSITE" id="PS50071">
    <property type="entry name" value="HOMEOBOX_2"/>
    <property type="match status" value="1"/>
</dbReference>
<dbReference type="GO" id="GO:0000978">
    <property type="term" value="F:RNA polymerase II cis-regulatory region sequence-specific DNA binding"/>
    <property type="evidence" value="ECO:0007669"/>
    <property type="project" value="TreeGrafter"/>
</dbReference>
<dbReference type="SUPFAM" id="SSF46689">
    <property type="entry name" value="Homeodomain-like"/>
    <property type="match status" value="1"/>
</dbReference>
<dbReference type="AlphaFoldDB" id="A0A8T0D6Q2"/>
<dbReference type="InterPro" id="IPR013847">
    <property type="entry name" value="POU"/>
</dbReference>
<evidence type="ECO:0000256" key="5">
    <source>
        <dbReference type="PROSITE-ProRule" id="PRU00108"/>
    </source>
</evidence>
<dbReference type="InterPro" id="IPR050255">
    <property type="entry name" value="POU_domain_TF"/>
</dbReference>
<reference evidence="9 10" key="1">
    <citation type="submission" date="2019-07" db="EMBL/GenBank/DDBJ databases">
        <title>Annotation for the trematode Paragonimus westermani.</title>
        <authorList>
            <person name="Choi Y.-J."/>
        </authorList>
    </citation>
    <scope>NUCLEOTIDE SEQUENCE [LARGE SCALE GENOMIC DNA]</scope>
    <source>
        <strain evidence="9">180907_Pwestermani</strain>
    </source>
</reference>
<evidence type="ECO:0008006" key="11">
    <source>
        <dbReference type="Google" id="ProtNLM"/>
    </source>
</evidence>
<dbReference type="PANTHER" id="PTHR11636:SF5">
    <property type="entry name" value="POU DOMAIN MOTIF 3, ISOFORM F"/>
    <property type="match status" value="1"/>
</dbReference>
<organism evidence="9 10">
    <name type="scientific">Paragonimus westermani</name>
    <dbReference type="NCBI Taxonomy" id="34504"/>
    <lineage>
        <taxon>Eukaryota</taxon>
        <taxon>Metazoa</taxon>
        <taxon>Spiralia</taxon>
        <taxon>Lophotrochozoa</taxon>
        <taxon>Platyhelminthes</taxon>
        <taxon>Trematoda</taxon>
        <taxon>Digenea</taxon>
        <taxon>Plagiorchiida</taxon>
        <taxon>Troglotremata</taxon>
        <taxon>Troglotrematidae</taxon>
        <taxon>Paragonimus</taxon>
    </lineage>
</organism>